<dbReference type="InterPro" id="IPR039568">
    <property type="entry name" value="Peptidase_MA-like_dom"/>
</dbReference>
<proteinExistence type="predicted"/>
<keyword evidence="1" id="KW-0677">Repeat</keyword>
<sequence length="987" mass="109719">MVPTAVLRHYASQVVLFGRLRPRRRVPECRPTFYRGCEPTRFHHQVSNTDVAPTGRTETGVCTIVTSGWLRFAAILLMVLTGRSALAANYSDAETLFLAGKIDQAKEIAEAEVERGIWNRRWSELLIRCQLATGQYEGALETYDAAIRRYPTSLPLRTLGIEVAHFNDLPDRAASEKAMIERYLQSGQLRYATSDTLIAAGRFFSESGIDARIILKNFYDRVLETDATNLEALIATAELAVSKGDFAVAAETVAKAQQRELQDARLDYLLAVALRSSDPPQSRLALARSLQENPVYEPALILKAEQEIDREQYDQAEATIDEILKTNPNSPSAFALKAVLAHLAGDYQKEKRHREKALQWWPTNPNVDHLIGRKLSDKYRFAEGAHYQRLALTFEPSHMPATFQLAQDLLRLGDDDVGWELAEQVNTEDPYNVVAYNLMTLKDRIDGFETIRASDPMETAHDVDTLLAGPGGEAQREPGEILIRMDPRERKVYGNAVAQLLTEAKQVLCEKYDLELTRPVIVEIFPKQSDFAIRTFGLPGGEGFLGVCFGRVITANSPASQGPRPSNWKSVLWHEFCHVITLTKTKNRMPRWLSEGISVYEELERDRRWGQSMTARYREMILGDDFTPVSQLSGAFLSPASPTHLQFAYYESSLVVRYLVETFGPEALNATLDSLAEGIPINQALAESIAPMERIESGFAQYARNLAEEFGSGLEFTRHDLPEDAPAHEILQWAEMNPNNYWARMTSARSALALNRYDAAAEQFEFLVEKNAATGEQEGVLESLAACYRELGNVAKERDTLKQLFSVSSDALPGLQRFIEMEKERNEWSSVLESAAQALEIQPFSQAVHQSLVTACRELGQSEKAINSLRALQAMDPVDVAGLNYQLAESLAAAGDVDAATRHLVDALLIAPRYRDAHHLLLKLHAPPKQTPIPAEPEGDTGSDPPGQSDPDESSESNDPATQANPAEQAPAEPAAKNELPATESKN</sequence>
<keyword evidence="6" id="KW-1185">Reference proteome</keyword>
<evidence type="ECO:0000259" key="4">
    <source>
        <dbReference type="Pfam" id="PF13485"/>
    </source>
</evidence>
<organism evidence="5 6">
    <name type="scientific">Stieleria maiorica</name>
    <dbReference type="NCBI Taxonomy" id="2795974"/>
    <lineage>
        <taxon>Bacteria</taxon>
        <taxon>Pseudomonadati</taxon>
        <taxon>Planctomycetota</taxon>
        <taxon>Planctomycetia</taxon>
        <taxon>Pirellulales</taxon>
        <taxon>Pirellulaceae</taxon>
        <taxon>Stieleria</taxon>
    </lineage>
</organism>
<dbReference type="SMART" id="SM00028">
    <property type="entry name" value="TPR"/>
    <property type="match status" value="4"/>
</dbReference>
<name>A0A5B9MI04_9BACT</name>
<protein>
    <submittedName>
        <fullName evidence="5">Tetratricopeptide repeat protein</fullName>
    </submittedName>
</protein>
<feature type="region of interest" description="Disordered" evidence="3">
    <location>
        <begin position="927"/>
        <end position="987"/>
    </location>
</feature>
<dbReference type="Proteomes" id="UP000321353">
    <property type="component" value="Chromosome"/>
</dbReference>
<accession>A0A5B9MI04</accession>
<dbReference type="RefSeq" id="WP_147868649.1">
    <property type="nucleotide sequence ID" value="NZ_CP036264.1"/>
</dbReference>
<feature type="domain" description="Peptidase MA-like" evidence="4">
    <location>
        <begin position="569"/>
        <end position="686"/>
    </location>
</feature>
<evidence type="ECO:0000256" key="3">
    <source>
        <dbReference type="SAM" id="MobiDB-lite"/>
    </source>
</evidence>
<evidence type="ECO:0000256" key="2">
    <source>
        <dbReference type="ARBA" id="ARBA00022803"/>
    </source>
</evidence>
<evidence type="ECO:0000256" key="1">
    <source>
        <dbReference type="ARBA" id="ARBA00022737"/>
    </source>
</evidence>
<evidence type="ECO:0000313" key="5">
    <source>
        <dbReference type="EMBL" id="QEF99215.1"/>
    </source>
</evidence>
<dbReference type="Pfam" id="PF13432">
    <property type="entry name" value="TPR_16"/>
    <property type="match status" value="2"/>
</dbReference>
<dbReference type="KEGG" id="smam:Mal15_32760"/>
<dbReference type="Pfam" id="PF13485">
    <property type="entry name" value="Peptidase_MA_2"/>
    <property type="match status" value="1"/>
</dbReference>
<evidence type="ECO:0000313" key="6">
    <source>
        <dbReference type="Proteomes" id="UP000321353"/>
    </source>
</evidence>
<dbReference type="Gene3D" id="1.25.40.10">
    <property type="entry name" value="Tetratricopeptide repeat domain"/>
    <property type="match status" value="2"/>
</dbReference>
<keyword evidence="2" id="KW-0802">TPR repeat</keyword>
<gene>
    <name evidence="5" type="ORF">Mal15_32760</name>
</gene>
<dbReference type="InterPro" id="IPR019734">
    <property type="entry name" value="TPR_rpt"/>
</dbReference>
<dbReference type="AlphaFoldDB" id="A0A5B9MI04"/>
<dbReference type="Pfam" id="PF14559">
    <property type="entry name" value="TPR_19"/>
    <property type="match status" value="1"/>
</dbReference>
<dbReference type="InterPro" id="IPR011990">
    <property type="entry name" value="TPR-like_helical_dom_sf"/>
</dbReference>
<dbReference type="PANTHER" id="PTHR44943:SF8">
    <property type="entry name" value="TPR REPEAT-CONTAINING PROTEIN MJ0263"/>
    <property type="match status" value="1"/>
</dbReference>
<dbReference type="PANTHER" id="PTHR44943">
    <property type="entry name" value="CELLULOSE SYNTHASE OPERON PROTEIN C"/>
    <property type="match status" value="1"/>
</dbReference>
<dbReference type="EMBL" id="CP036264">
    <property type="protein sequence ID" value="QEF99215.1"/>
    <property type="molecule type" value="Genomic_DNA"/>
</dbReference>
<dbReference type="InterPro" id="IPR051685">
    <property type="entry name" value="Ycf3/AcsC/BcsC/TPR_MFPF"/>
</dbReference>
<feature type="compositionally biased region" description="Low complexity" evidence="3">
    <location>
        <begin position="957"/>
        <end position="975"/>
    </location>
</feature>
<dbReference type="SUPFAM" id="SSF48452">
    <property type="entry name" value="TPR-like"/>
    <property type="match status" value="3"/>
</dbReference>
<reference evidence="5 6" key="1">
    <citation type="submission" date="2019-02" db="EMBL/GenBank/DDBJ databases">
        <title>Planctomycetal bacteria perform biofilm scaping via a novel small molecule.</title>
        <authorList>
            <person name="Jeske O."/>
            <person name="Boedeker C."/>
            <person name="Wiegand S."/>
            <person name="Breitling P."/>
            <person name="Kallscheuer N."/>
            <person name="Jogler M."/>
            <person name="Rohde M."/>
            <person name="Petersen J."/>
            <person name="Medema M.H."/>
            <person name="Surup F."/>
            <person name="Jogler C."/>
        </authorList>
    </citation>
    <scope>NUCLEOTIDE SEQUENCE [LARGE SCALE GENOMIC DNA]</scope>
    <source>
        <strain evidence="5 6">Mal15</strain>
    </source>
</reference>